<sequence>MLASISWQHFLTALITLTGGYYFYIALRYYQSELAGFLKGKGKSPSKFPIAVDNSINIIGKARETEMISIADDKDIYYGDTMGDDHNPEVISSAVQEVENDVSVNFANKLEADIENLIEVYKNSDDKEGFLSLINVLVSSFRRYDSVTDLSTILGWTVEHANEKLRFTIALSEVQ</sequence>
<evidence type="ECO:0000313" key="2">
    <source>
        <dbReference type="EMBL" id="QQL50163.1"/>
    </source>
</evidence>
<accession>A0A6I4HUQ8</accession>
<keyword evidence="1" id="KW-1133">Transmembrane helix</keyword>
<dbReference type="EMBL" id="CP066775">
    <property type="protein sequence ID" value="QQL50163.1"/>
    <property type="molecule type" value="Genomic_DNA"/>
</dbReference>
<gene>
    <name evidence="2" type="ORF">GO620_001545</name>
</gene>
<reference evidence="2 3" key="1">
    <citation type="submission" date="2020-12" db="EMBL/GenBank/DDBJ databases">
        <title>HMF7856_wgs.fasta genome submission.</title>
        <authorList>
            <person name="Kang H."/>
            <person name="Kim H."/>
            <person name="Joh K."/>
        </authorList>
    </citation>
    <scope>NUCLEOTIDE SEQUENCE [LARGE SCALE GENOMIC DNA]</scope>
    <source>
        <strain evidence="2 3">HMF7856</strain>
    </source>
</reference>
<proteinExistence type="predicted"/>
<keyword evidence="1" id="KW-0812">Transmembrane</keyword>
<evidence type="ECO:0000256" key="1">
    <source>
        <dbReference type="SAM" id="Phobius"/>
    </source>
</evidence>
<evidence type="ECO:0000313" key="3">
    <source>
        <dbReference type="Proteomes" id="UP000429232"/>
    </source>
</evidence>
<protein>
    <submittedName>
        <fullName evidence="2">Uncharacterized protein</fullName>
    </submittedName>
</protein>
<name>A0A6I4HUQ8_9SPHI</name>
<feature type="transmembrane region" description="Helical" evidence="1">
    <location>
        <begin position="6"/>
        <end position="24"/>
    </location>
</feature>
<keyword evidence="1" id="KW-0472">Membrane</keyword>
<dbReference type="Proteomes" id="UP000429232">
    <property type="component" value="Chromosome"/>
</dbReference>
<organism evidence="2 3">
    <name type="scientific">Mucilaginibacter ginkgonis</name>
    <dbReference type="NCBI Taxonomy" id="2682091"/>
    <lineage>
        <taxon>Bacteria</taxon>
        <taxon>Pseudomonadati</taxon>
        <taxon>Bacteroidota</taxon>
        <taxon>Sphingobacteriia</taxon>
        <taxon>Sphingobacteriales</taxon>
        <taxon>Sphingobacteriaceae</taxon>
        <taxon>Mucilaginibacter</taxon>
    </lineage>
</organism>
<dbReference type="AlphaFoldDB" id="A0A6I4HUQ8"/>
<dbReference type="RefSeq" id="WP_157522917.1">
    <property type="nucleotide sequence ID" value="NZ_CP066775.1"/>
</dbReference>
<keyword evidence="3" id="KW-1185">Reference proteome</keyword>
<dbReference type="KEGG" id="mgik:GO620_001545"/>